<dbReference type="STRING" id="1198029.A0A1U7LGY3"/>
<dbReference type="SUPFAM" id="SSF49777">
    <property type="entry name" value="PEBP-like"/>
    <property type="match status" value="1"/>
</dbReference>
<dbReference type="Proteomes" id="UP000186594">
    <property type="component" value="Unassembled WGS sequence"/>
</dbReference>
<proteinExistence type="predicted"/>
<name>A0A1U7LGY3_NEOID</name>
<dbReference type="GO" id="GO:0005840">
    <property type="term" value="C:ribosome"/>
    <property type="evidence" value="ECO:0007669"/>
    <property type="project" value="UniProtKB-KW"/>
</dbReference>
<dbReference type="Gene3D" id="1.20.58.1180">
    <property type="match status" value="1"/>
</dbReference>
<accession>A0A1U7LGY3</accession>
<comment type="caution">
    <text evidence="2">The sequence shown here is derived from an EMBL/GenBank/DDBJ whole genome shotgun (WGS) entry which is preliminary data.</text>
</comment>
<reference evidence="2 3" key="1">
    <citation type="submission" date="2016-04" db="EMBL/GenBank/DDBJ databases">
        <title>Evolutionary innovation and constraint leading to complex multicellularity in the Ascomycota.</title>
        <authorList>
            <person name="Cisse O."/>
            <person name="Nguyen A."/>
            <person name="Hewitt D.A."/>
            <person name="Jedd G."/>
            <person name="Stajich J.E."/>
        </authorList>
    </citation>
    <scope>NUCLEOTIDE SEQUENCE [LARGE SCALE GENOMIC DNA]</scope>
    <source>
        <strain evidence="2 3">DAH-3</strain>
    </source>
</reference>
<sequence>MTSLRPIDRFLLSCCCNTQWFSRQFSVQRCLQNIAAELAPSTEQPVLLSVKATEKKQVASSPQSSTSQTLPEFKRKSPPFRWPKTGVNPAYDEALKILDENRLQIGKRIKIQQTLIETRPDKAATLIDLEEHLEKLRVLQDKDNPEIRWKFSKGYVNLERPIYRYLSQEKWKSRALPILLQRLETMNVIPDTLPSIKPIVDVKLRFPGETYETEDGWMEPGVFVTTTIAEKIPILEIIPFIEGEKKYTICMIDPGTF</sequence>
<organism evidence="2 3">
    <name type="scientific">Neolecta irregularis (strain DAH-3)</name>
    <dbReference type="NCBI Taxonomy" id="1198029"/>
    <lineage>
        <taxon>Eukaryota</taxon>
        <taxon>Fungi</taxon>
        <taxon>Dikarya</taxon>
        <taxon>Ascomycota</taxon>
        <taxon>Taphrinomycotina</taxon>
        <taxon>Neolectales</taxon>
        <taxon>Neolectaceae</taxon>
        <taxon>Neolecta</taxon>
    </lineage>
</organism>
<keyword evidence="3" id="KW-1185">Reference proteome</keyword>
<dbReference type="AlphaFoldDB" id="A0A1U7LGY3"/>
<dbReference type="Gene3D" id="3.90.280.10">
    <property type="entry name" value="PEBP-like"/>
    <property type="match status" value="1"/>
</dbReference>
<protein>
    <submittedName>
        <fullName evidence="2">54S ribosomal protein L35, mitochondrial</fullName>
    </submittedName>
</protein>
<feature type="compositionally biased region" description="Low complexity" evidence="1">
    <location>
        <begin position="60"/>
        <end position="71"/>
    </location>
</feature>
<dbReference type="InterPro" id="IPR036610">
    <property type="entry name" value="PEBP-like_sf"/>
</dbReference>
<evidence type="ECO:0000256" key="1">
    <source>
        <dbReference type="SAM" id="MobiDB-lite"/>
    </source>
</evidence>
<keyword evidence="2" id="KW-0687">Ribonucleoprotein</keyword>
<keyword evidence="2" id="KW-0689">Ribosomal protein</keyword>
<evidence type="ECO:0000313" key="3">
    <source>
        <dbReference type="Proteomes" id="UP000186594"/>
    </source>
</evidence>
<feature type="region of interest" description="Disordered" evidence="1">
    <location>
        <begin position="57"/>
        <end position="85"/>
    </location>
</feature>
<dbReference type="OrthoDB" id="2153661at2759"/>
<evidence type="ECO:0000313" key="2">
    <source>
        <dbReference type="EMBL" id="OLL21916.1"/>
    </source>
</evidence>
<gene>
    <name evidence="2" type="ORF">NEOLI_004651</name>
</gene>
<dbReference type="EMBL" id="LXFE01004144">
    <property type="protein sequence ID" value="OLL21916.1"/>
    <property type="molecule type" value="Genomic_DNA"/>
</dbReference>